<evidence type="ECO:0000256" key="3">
    <source>
        <dbReference type="ARBA" id="ARBA00023015"/>
    </source>
</evidence>
<name>A0AAU9DMR9_9FUSO</name>
<dbReference type="SUPFAM" id="SSF52540">
    <property type="entry name" value="P-loop containing nucleoside triphosphate hydrolases"/>
    <property type="match status" value="1"/>
</dbReference>
<reference evidence="8 9" key="1">
    <citation type="submission" date="2022-11" db="EMBL/GenBank/DDBJ databases">
        <title>Haliovirga abyssi gen. nov., sp. nov., a mesophilic fermentative bacterium isolated from the Iheya North hydrothermal field and the proposal of Haliovirgaceae fam. nov.</title>
        <authorList>
            <person name="Miyazaki U."/>
            <person name="Tame A."/>
            <person name="Miyazaki J."/>
            <person name="Takai K."/>
            <person name="Sawayama S."/>
            <person name="Kitajima M."/>
            <person name="Okamoto A."/>
            <person name="Nakagawa S."/>
        </authorList>
    </citation>
    <scope>NUCLEOTIDE SEQUENCE [LARGE SCALE GENOMIC DNA]</scope>
    <source>
        <strain evidence="8 9">IC12</strain>
    </source>
</reference>
<dbReference type="InterPro" id="IPR011006">
    <property type="entry name" value="CheY-like_superfamily"/>
</dbReference>
<dbReference type="PRINTS" id="PR01590">
    <property type="entry name" value="HTHFIS"/>
</dbReference>
<dbReference type="Pfam" id="PF00158">
    <property type="entry name" value="Sigma54_activat"/>
    <property type="match status" value="1"/>
</dbReference>
<evidence type="ECO:0000259" key="6">
    <source>
        <dbReference type="PROSITE" id="PS50045"/>
    </source>
</evidence>
<dbReference type="SMART" id="SM00448">
    <property type="entry name" value="REC"/>
    <property type="match status" value="1"/>
</dbReference>
<dbReference type="SMART" id="SM00382">
    <property type="entry name" value="AAA"/>
    <property type="match status" value="1"/>
</dbReference>
<dbReference type="Gene3D" id="3.40.50.300">
    <property type="entry name" value="P-loop containing nucleotide triphosphate hydrolases"/>
    <property type="match status" value="1"/>
</dbReference>
<dbReference type="GO" id="GO:0000160">
    <property type="term" value="P:phosphorelay signal transduction system"/>
    <property type="evidence" value="ECO:0007669"/>
    <property type="project" value="InterPro"/>
</dbReference>
<keyword evidence="5" id="KW-0597">Phosphoprotein</keyword>
<dbReference type="GO" id="GO:0006355">
    <property type="term" value="P:regulation of DNA-templated transcription"/>
    <property type="evidence" value="ECO:0007669"/>
    <property type="project" value="InterPro"/>
</dbReference>
<dbReference type="AlphaFoldDB" id="A0AAU9DMR9"/>
<dbReference type="Proteomes" id="UP001321582">
    <property type="component" value="Chromosome"/>
</dbReference>
<dbReference type="PROSITE" id="PS50110">
    <property type="entry name" value="RESPONSE_REGULATORY"/>
    <property type="match status" value="1"/>
</dbReference>
<dbReference type="SUPFAM" id="SSF46689">
    <property type="entry name" value="Homeodomain-like"/>
    <property type="match status" value="1"/>
</dbReference>
<evidence type="ECO:0000256" key="1">
    <source>
        <dbReference type="ARBA" id="ARBA00022741"/>
    </source>
</evidence>
<keyword evidence="4" id="KW-0804">Transcription</keyword>
<keyword evidence="9" id="KW-1185">Reference proteome</keyword>
<dbReference type="Gene3D" id="1.10.10.60">
    <property type="entry name" value="Homeodomain-like"/>
    <property type="match status" value="1"/>
</dbReference>
<dbReference type="GO" id="GO:0043565">
    <property type="term" value="F:sequence-specific DNA binding"/>
    <property type="evidence" value="ECO:0007669"/>
    <property type="project" value="InterPro"/>
</dbReference>
<dbReference type="PROSITE" id="PS00675">
    <property type="entry name" value="SIGMA54_INTERACT_1"/>
    <property type="match status" value="1"/>
</dbReference>
<dbReference type="InterPro" id="IPR002078">
    <property type="entry name" value="Sigma_54_int"/>
</dbReference>
<dbReference type="InterPro" id="IPR009057">
    <property type="entry name" value="Homeodomain-like_sf"/>
</dbReference>
<dbReference type="PANTHER" id="PTHR32071">
    <property type="entry name" value="TRANSCRIPTIONAL REGULATORY PROTEIN"/>
    <property type="match status" value="1"/>
</dbReference>
<dbReference type="InterPro" id="IPR002197">
    <property type="entry name" value="HTH_Fis"/>
</dbReference>
<dbReference type="InterPro" id="IPR027417">
    <property type="entry name" value="P-loop_NTPase"/>
</dbReference>
<sequence>MWKILIVDDEEVQLDILKDILELEGYEVYTANRVKAGIDLSKKERVDLIISDYKMPDLTGEDFLDEINRLKLDISFILLTAYGTVETAVRCMKKGAYGFLTKPVNIEELKETIKKALETKKVKIENRNLKDIIKENSAKTNLIYQSKKMENVENIIKKVADLDVPVLIEGETGTGKEVVAKAVHNSGNRENEPFIAVNVATLPDNLVESELFGHKKGSFTGAINDKKGKFELAGEGTIFLDEIGEMNIELQAKLLRVLQEKEIEKVGGGNPIKINCRVIAATNRNLEDEIKKGNFREDLYYRLNLVKIILPPLRERDGDIELLIKYFIDKYSKKYKVTEEEARNYEGKLIEKYKKYQFPGNVRELENLVERFLIMPDMEIEIKKSENKKDVEDCYVGKTLNEIEKEAILKTLEHCNGNKTQAAKILGISSRGIRYKLKDWE</sequence>
<dbReference type="CDD" id="cd00009">
    <property type="entry name" value="AAA"/>
    <property type="match status" value="1"/>
</dbReference>
<dbReference type="Gene3D" id="3.40.50.2300">
    <property type="match status" value="1"/>
</dbReference>
<dbReference type="Gene3D" id="1.10.8.60">
    <property type="match status" value="1"/>
</dbReference>
<feature type="domain" description="Response regulatory" evidence="7">
    <location>
        <begin position="3"/>
        <end position="117"/>
    </location>
</feature>
<evidence type="ECO:0000313" key="8">
    <source>
        <dbReference type="EMBL" id="BDU51327.1"/>
    </source>
</evidence>
<dbReference type="GO" id="GO:0005524">
    <property type="term" value="F:ATP binding"/>
    <property type="evidence" value="ECO:0007669"/>
    <property type="project" value="UniProtKB-KW"/>
</dbReference>
<keyword evidence="1" id="KW-0547">Nucleotide-binding</keyword>
<organism evidence="8 9">
    <name type="scientific">Haliovirga abyssi</name>
    <dbReference type="NCBI Taxonomy" id="2996794"/>
    <lineage>
        <taxon>Bacteria</taxon>
        <taxon>Fusobacteriati</taxon>
        <taxon>Fusobacteriota</taxon>
        <taxon>Fusobacteriia</taxon>
        <taxon>Fusobacteriales</taxon>
        <taxon>Haliovirgaceae</taxon>
        <taxon>Haliovirga</taxon>
    </lineage>
</organism>
<keyword evidence="3" id="KW-0805">Transcription regulation</keyword>
<dbReference type="PROSITE" id="PS00688">
    <property type="entry name" value="SIGMA54_INTERACT_3"/>
    <property type="match status" value="1"/>
</dbReference>
<dbReference type="SUPFAM" id="SSF52172">
    <property type="entry name" value="CheY-like"/>
    <property type="match status" value="1"/>
</dbReference>
<feature type="domain" description="Sigma-54 factor interaction" evidence="6">
    <location>
        <begin position="142"/>
        <end position="374"/>
    </location>
</feature>
<dbReference type="Pfam" id="PF25601">
    <property type="entry name" value="AAA_lid_14"/>
    <property type="match status" value="1"/>
</dbReference>
<dbReference type="Pfam" id="PF02954">
    <property type="entry name" value="HTH_8"/>
    <property type="match status" value="1"/>
</dbReference>
<accession>A0AAU9DMR9</accession>
<evidence type="ECO:0000256" key="5">
    <source>
        <dbReference type="PROSITE-ProRule" id="PRU00169"/>
    </source>
</evidence>
<dbReference type="RefSeq" id="WP_307904204.1">
    <property type="nucleotide sequence ID" value="NZ_AP027059.1"/>
</dbReference>
<dbReference type="FunFam" id="3.40.50.300:FF:000006">
    <property type="entry name" value="DNA-binding transcriptional regulator NtrC"/>
    <property type="match status" value="1"/>
</dbReference>
<dbReference type="InterPro" id="IPR025662">
    <property type="entry name" value="Sigma_54_int_dom_ATP-bd_1"/>
</dbReference>
<evidence type="ECO:0000256" key="2">
    <source>
        <dbReference type="ARBA" id="ARBA00022840"/>
    </source>
</evidence>
<dbReference type="InterPro" id="IPR025944">
    <property type="entry name" value="Sigma_54_int_dom_CS"/>
</dbReference>
<dbReference type="InterPro" id="IPR003593">
    <property type="entry name" value="AAA+_ATPase"/>
</dbReference>
<dbReference type="KEGG" id="haby:HLVA_18960"/>
<proteinExistence type="predicted"/>
<dbReference type="PROSITE" id="PS50045">
    <property type="entry name" value="SIGMA54_INTERACT_4"/>
    <property type="match status" value="1"/>
</dbReference>
<protein>
    <submittedName>
        <fullName evidence="8">Acetoacetate metabolism regulatory protein AtoC</fullName>
    </submittedName>
</protein>
<dbReference type="InterPro" id="IPR001789">
    <property type="entry name" value="Sig_transdc_resp-reg_receiver"/>
</dbReference>
<evidence type="ECO:0000256" key="4">
    <source>
        <dbReference type="ARBA" id="ARBA00023163"/>
    </source>
</evidence>
<feature type="modified residue" description="4-aspartylphosphate" evidence="5">
    <location>
        <position position="52"/>
    </location>
</feature>
<dbReference type="Pfam" id="PF00072">
    <property type="entry name" value="Response_reg"/>
    <property type="match status" value="1"/>
</dbReference>
<keyword evidence="2" id="KW-0067">ATP-binding</keyword>
<evidence type="ECO:0000259" key="7">
    <source>
        <dbReference type="PROSITE" id="PS50110"/>
    </source>
</evidence>
<dbReference type="InterPro" id="IPR058031">
    <property type="entry name" value="AAA_lid_NorR"/>
</dbReference>
<gene>
    <name evidence="8" type="ORF">HLVA_18960</name>
</gene>
<dbReference type="EMBL" id="AP027059">
    <property type="protein sequence ID" value="BDU51327.1"/>
    <property type="molecule type" value="Genomic_DNA"/>
</dbReference>
<evidence type="ECO:0000313" key="9">
    <source>
        <dbReference type="Proteomes" id="UP001321582"/>
    </source>
</evidence>